<sequence>MSRRDRGGCYRSVICIRFRLGFQQRQGNHVHVAQIIDGGEQFRLSFNRFLLGESFIDIRRRPAGRIHFLGQNRIGRNWQIFVARARLQLPFNGLWHRLFRRLAEGEDLFDETERHELSVKSGRRGSRQLHIEMLAVVA</sequence>
<proteinExistence type="predicted"/>
<name>A0ABR9INZ9_RHIVS</name>
<dbReference type="EMBL" id="JADBEC010000001">
    <property type="protein sequence ID" value="MBE1504917.1"/>
    <property type="molecule type" value="Genomic_DNA"/>
</dbReference>
<gene>
    <name evidence="1" type="ORF">H4W29_002098</name>
</gene>
<organism evidence="1 2">
    <name type="scientific">Rhizobium viscosum</name>
    <name type="common">Arthrobacter viscosus</name>
    <dbReference type="NCBI Taxonomy" id="1673"/>
    <lineage>
        <taxon>Bacteria</taxon>
        <taxon>Pseudomonadati</taxon>
        <taxon>Pseudomonadota</taxon>
        <taxon>Alphaproteobacteria</taxon>
        <taxon>Hyphomicrobiales</taxon>
        <taxon>Rhizobiaceae</taxon>
        <taxon>Rhizobium/Agrobacterium group</taxon>
        <taxon>Rhizobium</taxon>
    </lineage>
</organism>
<reference evidence="1 2" key="1">
    <citation type="submission" date="2020-10" db="EMBL/GenBank/DDBJ databases">
        <title>Sequencing the genomes of 1000 actinobacteria strains.</title>
        <authorList>
            <person name="Klenk H.-P."/>
        </authorList>
    </citation>
    <scope>NUCLEOTIDE SEQUENCE [LARGE SCALE GENOMIC DNA]</scope>
    <source>
        <strain evidence="1 2">DSM 7307</strain>
    </source>
</reference>
<dbReference type="Proteomes" id="UP000620262">
    <property type="component" value="Unassembled WGS sequence"/>
</dbReference>
<evidence type="ECO:0000313" key="2">
    <source>
        <dbReference type="Proteomes" id="UP000620262"/>
    </source>
</evidence>
<evidence type="ECO:0000313" key="1">
    <source>
        <dbReference type="EMBL" id="MBE1504917.1"/>
    </source>
</evidence>
<comment type="caution">
    <text evidence="1">The sequence shown here is derived from an EMBL/GenBank/DDBJ whole genome shotgun (WGS) entry which is preliminary data.</text>
</comment>
<keyword evidence="2" id="KW-1185">Reference proteome</keyword>
<accession>A0ABR9INZ9</accession>
<protein>
    <submittedName>
        <fullName evidence="1">Uncharacterized protein</fullName>
    </submittedName>
</protein>